<dbReference type="EMBL" id="JAAXOS010000005">
    <property type="protein sequence ID" value="NKY26752.1"/>
    <property type="molecule type" value="Genomic_DNA"/>
</dbReference>
<protein>
    <submittedName>
        <fullName evidence="2">Uncharacterized protein</fullName>
    </submittedName>
</protein>
<accession>A0A7X6R2Z4</accession>
<organism evidence="2 3">
    <name type="scientific">Nocardia gamkensis</name>
    <dbReference type="NCBI Taxonomy" id="352869"/>
    <lineage>
        <taxon>Bacteria</taxon>
        <taxon>Bacillati</taxon>
        <taxon>Actinomycetota</taxon>
        <taxon>Actinomycetes</taxon>
        <taxon>Mycobacteriales</taxon>
        <taxon>Nocardiaceae</taxon>
        <taxon>Nocardia</taxon>
    </lineage>
</organism>
<feature type="region of interest" description="Disordered" evidence="1">
    <location>
        <begin position="150"/>
        <end position="169"/>
    </location>
</feature>
<reference evidence="2 3" key="1">
    <citation type="submission" date="2020-04" db="EMBL/GenBank/DDBJ databases">
        <title>MicrobeNet Type strains.</title>
        <authorList>
            <person name="Nicholson A.C."/>
        </authorList>
    </citation>
    <scope>NUCLEOTIDE SEQUENCE [LARGE SCALE GENOMIC DNA]</scope>
    <source>
        <strain evidence="2 3">DSM 44956</strain>
    </source>
</reference>
<comment type="caution">
    <text evidence="2">The sequence shown here is derived from an EMBL/GenBank/DDBJ whole genome shotgun (WGS) entry which is preliminary data.</text>
</comment>
<gene>
    <name evidence="2" type="ORF">HGB38_11030</name>
</gene>
<evidence type="ECO:0000313" key="2">
    <source>
        <dbReference type="EMBL" id="NKY26752.1"/>
    </source>
</evidence>
<dbReference type="Proteomes" id="UP000540698">
    <property type="component" value="Unassembled WGS sequence"/>
</dbReference>
<proteinExistence type="predicted"/>
<dbReference type="RefSeq" id="WP_062977551.1">
    <property type="nucleotide sequence ID" value="NZ_JAAXOS010000005.1"/>
</dbReference>
<dbReference type="AlphaFoldDB" id="A0A7X6R2Z4"/>
<evidence type="ECO:0000313" key="3">
    <source>
        <dbReference type="Proteomes" id="UP000540698"/>
    </source>
</evidence>
<evidence type="ECO:0000256" key="1">
    <source>
        <dbReference type="SAM" id="MobiDB-lite"/>
    </source>
</evidence>
<name>A0A7X6R2Z4_9NOCA</name>
<sequence length="169" mass="18543">MPRPTYRHSRVLNRQQRWAPCRSRPEPAVASCAITPPSAPEPTTGHEPWWHRPKRIALMVYSAFNRKPAATDAEPSPAPDIPAAPAGVAPDTARWWRTRLRAPRAADTSGNPRVHAVAPVRAERDRRAVRSARGMRAALWQQALLLGPDVAGSGTHPALRQQIEAEGTA</sequence>
<feature type="region of interest" description="Disordered" evidence="1">
    <location>
        <begin position="68"/>
        <end position="89"/>
    </location>
</feature>
<keyword evidence="3" id="KW-1185">Reference proteome</keyword>